<feature type="region of interest" description="Disordered" evidence="4">
    <location>
        <begin position="1370"/>
        <end position="1414"/>
    </location>
</feature>
<feature type="compositionally biased region" description="Low complexity" evidence="4">
    <location>
        <begin position="751"/>
        <end position="761"/>
    </location>
</feature>
<keyword evidence="1" id="KW-0479">Metal-binding</keyword>
<protein>
    <recommendedName>
        <fullName evidence="6">SBP-type domain-containing protein</fullName>
    </recommendedName>
</protein>
<dbReference type="EMBL" id="JAEHOE010000107">
    <property type="protein sequence ID" value="KAG2486761.1"/>
    <property type="molecule type" value="Genomic_DNA"/>
</dbReference>
<reference evidence="7" key="1">
    <citation type="journal article" date="2020" name="bioRxiv">
        <title>Comparative genomics of Chlamydomonas.</title>
        <authorList>
            <person name="Craig R.J."/>
            <person name="Hasan A.R."/>
            <person name="Ness R.W."/>
            <person name="Keightley P.D."/>
        </authorList>
    </citation>
    <scope>NUCLEOTIDE SEQUENCE</scope>
    <source>
        <strain evidence="7">CCAP 11/70</strain>
    </source>
</reference>
<keyword evidence="5" id="KW-0812">Transmembrane</keyword>
<dbReference type="SUPFAM" id="SSF103612">
    <property type="entry name" value="SBT domain"/>
    <property type="match status" value="1"/>
</dbReference>
<feature type="compositionally biased region" description="Basic and acidic residues" evidence="4">
    <location>
        <begin position="138"/>
        <end position="150"/>
    </location>
</feature>
<evidence type="ECO:0000256" key="2">
    <source>
        <dbReference type="ARBA" id="ARBA00022771"/>
    </source>
</evidence>
<dbReference type="GO" id="GO:0003677">
    <property type="term" value="F:DNA binding"/>
    <property type="evidence" value="ECO:0007669"/>
    <property type="project" value="InterPro"/>
</dbReference>
<evidence type="ECO:0000259" key="6">
    <source>
        <dbReference type="PROSITE" id="PS51141"/>
    </source>
</evidence>
<keyword evidence="8" id="KW-1185">Reference proteome</keyword>
<dbReference type="InterPro" id="IPR036893">
    <property type="entry name" value="SBP_sf"/>
</dbReference>
<evidence type="ECO:0000256" key="1">
    <source>
        <dbReference type="ARBA" id="ARBA00022723"/>
    </source>
</evidence>
<organism evidence="7 8">
    <name type="scientific">Edaphochlamys debaryana</name>
    <dbReference type="NCBI Taxonomy" id="47281"/>
    <lineage>
        <taxon>Eukaryota</taxon>
        <taxon>Viridiplantae</taxon>
        <taxon>Chlorophyta</taxon>
        <taxon>core chlorophytes</taxon>
        <taxon>Chlorophyceae</taxon>
        <taxon>CS clade</taxon>
        <taxon>Chlamydomonadales</taxon>
        <taxon>Chlamydomonadales incertae sedis</taxon>
        <taxon>Edaphochlamys</taxon>
    </lineage>
</organism>
<keyword evidence="5" id="KW-0472">Membrane</keyword>
<proteinExistence type="predicted"/>
<comment type="caution">
    <text evidence="7">The sequence shown here is derived from an EMBL/GenBank/DDBJ whole genome shotgun (WGS) entry which is preliminary data.</text>
</comment>
<feature type="domain" description="SBP-type" evidence="6">
    <location>
        <begin position="48"/>
        <end position="125"/>
    </location>
</feature>
<dbReference type="Pfam" id="PF03110">
    <property type="entry name" value="SBP"/>
    <property type="match status" value="1"/>
</dbReference>
<feature type="region of interest" description="Disordered" evidence="4">
    <location>
        <begin position="807"/>
        <end position="827"/>
    </location>
</feature>
<feature type="compositionally biased region" description="Low complexity" evidence="4">
    <location>
        <begin position="244"/>
        <end position="255"/>
    </location>
</feature>
<keyword evidence="2" id="KW-0863">Zinc-finger</keyword>
<evidence type="ECO:0000313" key="7">
    <source>
        <dbReference type="EMBL" id="KAG2486761.1"/>
    </source>
</evidence>
<keyword evidence="5" id="KW-1133">Transmembrane helix</keyword>
<dbReference type="Proteomes" id="UP000612055">
    <property type="component" value="Unassembled WGS sequence"/>
</dbReference>
<feature type="region of interest" description="Disordered" evidence="4">
    <location>
        <begin position="1697"/>
        <end position="1730"/>
    </location>
</feature>
<feature type="region of interest" description="Disordered" evidence="4">
    <location>
        <begin position="735"/>
        <end position="761"/>
    </location>
</feature>
<dbReference type="InterPro" id="IPR044817">
    <property type="entry name" value="SBP-like"/>
</dbReference>
<name>A0A836BRT5_9CHLO</name>
<dbReference type="PROSITE" id="PS51141">
    <property type="entry name" value="ZF_SBP"/>
    <property type="match status" value="1"/>
</dbReference>
<dbReference type="PANTHER" id="PTHR31251">
    <property type="entry name" value="SQUAMOSA PROMOTER-BINDING-LIKE PROTEIN 4"/>
    <property type="match status" value="1"/>
</dbReference>
<sequence length="1893" mass="184838">MGDIDEGAKDGASPEAGHANWTAASMDWNPLTLEGWDGRKRRKVAGGLPCCSVPGCTVDLSQAKPYFKRHMVCATHMKMPHISIGGAKLRYCQQCGHFENLDVFVGANRSCKMSLERRSAIALAARTKGKASGTSKKKSGEARDQARSREGQTSTSSDDGPTGTTGTGTGHDSSERADGMARVSSLTQAKRTSDKDRRSGAEGVDAAGGGGLRAAATQTHSRDVDMAADSADQPAFRTPFGTDASAPSRSSSGAPCGTDGPSPSLRHLPAAAGSGLALGGGHNGNGGGGLGPDVPNATSSSGMEAEPGAGHTGHHVFSAAAAAAMLAHTPLPTSSCPLPSSVPGAGAGADLHALLSHRSLALPSQGLAAPPDAARRFASGPVLPGGGFVTNAYGTAGAPTAAAAVGAWPGSPQGVGTAPQPLQQAAPRPLFSAATAPLVLNSISSVLSSIRDPGLETQLQDILASARHESSGWYGGSTDEDTSAGGGASLAAAVRQALLRPNRNRTNPTAAGVVAAGYAGAGAGAGPSVPPPTAAGPEPMDVGGGAGGSSLLTAMRYIQLQHGAALPQGREAVQGRSPQLGGQGGLTQLVPVAALGAAAGPGASAAAGVRAGAAGSGAATMAASSAPGIAPALEAQRGQAAAGPSGPVAAAGGAQAGGELLTYRPGEPECLVRMSLKLTSRAPDELDPTTVASLRKMLSVYHNLQSMQGFVRPGCTQLVIDAVVSPGGGFSGPRAAYAGGGGGPLDPRLTQQLGSGRGASQSAGAALPYSAASSSSLSNASALQPGQRFMSDSPSYASAGASACGSALTSTSRSRSSRMMSTMSSSAFSEHSTARSASTHGALSSWAASSVRSRLESSTCADVTPGLSIAEGAEVEAAAEAELSGGSRVRSDEGPVMGSGGGRGKPDVQRRGRRLLGSEAMVTTAQLMGGLRELVAANGTSVVLQLDDLSLSVRSDGTLAGVKLLPLEELPTIVAASAAAVAVDSVGVEVVLYGTSLTGPAVRMWGRMHGQFHALASRPTSDGGVAVRLPLLTSPGLLQIEASVEPPGFTAATTTSADGYTSAAVGSLGPWAPGPDALGPAAYSQAQQWLSGLTSGGRVAPGGGSNNSSGGGADTERSGDTGAGAGAGAGAAPAAAAAGVVAQGAMLGPAYPLLMLPSAQAVEELHGLAAAMGPTSLRRFVLDAGRLLDAGELLSQPVNGIQPVRGGAATSANSAAGASAATWGSTQSDSAPPLLAAAMENASSHVSPDVSNNGSNAVGNMTPPLDLSEPLLLVPAHVSGPAAAAAATAGHVGVGGGASQPAAAATTTEAYSMATGGRRGVGSAGGRDEPTRNESLSRLRIPLTSQPDLDSFLQAAAAVAEAPFPESLPLPLSASTPHPPSTLLPPPSAPTLRVPASRASAVGPDSAAGSSSSHTPRLLSFLQTYDKDEIAAVAAAASRGDSGSALRLLGGASSADPSDGMTNGDDEAVVEALLGPEAVGGLLEAAVALLSTTVERRMATCTATLVAALTDLAFRFPHRLLPELVPPPRPGAFGLMHAAARAGDGGCVAALAALGPLLGEHVSLEARGPAGVTPLHLLALLPTAPRLLVSLQKDHPGIAQALATARADDGLTPLQLYEMLHMGGSTGSTSRTAAGATRAGVASDAAAAADDADVAPGADDSGPGGTAAPPIPVDMVLAAAAAAAAAAATPPPAAAAAAAATDGREHSSSEAWGSQAAKIGGDRVGRGSADSAQVVHPIGVQAAAQAGAGVGAAGPTPYPTTRAAATAASPVGPARASGEGASAPAAAAAAGSSVCEPLPAADGTTAEVAGPPTPAASGLAAAKAAAEVTAATEGTSYSGEGGEEAQGLWSTSALVAVLAAVGMAVVGGPWLRLLVLLLVAVLLAAAAAMRRRV</sequence>
<feature type="region of interest" description="Disordered" evidence="4">
    <location>
        <begin position="879"/>
        <end position="912"/>
    </location>
</feature>
<accession>A0A836BRT5</accession>
<evidence type="ECO:0000313" key="8">
    <source>
        <dbReference type="Proteomes" id="UP000612055"/>
    </source>
</evidence>
<keyword evidence="3" id="KW-0862">Zinc</keyword>
<dbReference type="InterPro" id="IPR004333">
    <property type="entry name" value="SBP_dom"/>
</dbReference>
<feature type="compositionally biased region" description="Pro residues" evidence="4">
    <location>
        <begin position="1377"/>
        <end position="1389"/>
    </location>
</feature>
<dbReference type="OrthoDB" id="551461at2759"/>
<gene>
    <name evidence="7" type="ORF">HYH03_014560</name>
</gene>
<feature type="region of interest" description="Disordered" evidence="4">
    <location>
        <begin position="1314"/>
        <end position="1340"/>
    </location>
</feature>
<feature type="transmembrane region" description="Helical" evidence="5">
    <location>
        <begin position="1873"/>
        <end position="1890"/>
    </location>
</feature>
<feature type="region of interest" description="Disordered" evidence="4">
    <location>
        <begin position="1094"/>
        <end position="1129"/>
    </location>
</feature>
<dbReference type="Gene3D" id="4.10.1100.10">
    <property type="entry name" value="Transcription factor, SBP-box domain"/>
    <property type="match status" value="1"/>
</dbReference>
<feature type="compositionally biased region" description="Low complexity" evidence="4">
    <location>
        <begin position="153"/>
        <end position="162"/>
    </location>
</feature>
<evidence type="ECO:0000256" key="4">
    <source>
        <dbReference type="SAM" id="MobiDB-lite"/>
    </source>
</evidence>
<evidence type="ECO:0000256" key="3">
    <source>
        <dbReference type="ARBA" id="ARBA00022833"/>
    </source>
</evidence>
<feature type="compositionally biased region" description="Basic and acidic residues" evidence="4">
    <location>
        <begin position="191"/>
        <end position="200"/>
    </location>
</feature>
<evidence type="ECO:0000256" key="5">
    <source>
        <dbReference type="SAM" id="Phobius"/>
    </source>
</evidence>
<feature type="compositionally biased region" description="Gly residues" evidence="4">
    <location>
        <begin position="276"/>
        <end position="291"/>
    </location>
</feature>
<dbReference type="GO" id="GO:0005634">
    <property type="term" value="C:nucleus"/>
    <property type="evidence" value="ECO:0007669"/>
    <property type="project" value="InterPro"/>
</dbReference>
<dbReference type="PANTHER" id="PTHR31251:SF169">
    <property type="entry name" value="SQUAMOSA PROMOTER-BINDING-LIKE PROTEIN 8"/>
    <property type="match status" value="1"/>
</dbReference>
<feature type="region of interest" description="Disordered" evidence="4">
    <location>
        <begin position="124"/>
        <end position="312"/>
    </location>
</feature>
<feature type="compositionally biased region" description="Basic and acidic residues" evidence="4">
    <location>
        <begin position="1326"/>
        <end position="1337"/>
    </location>
</feature>
<dbReference type="GO" id="GO:0008270">
    <property type="term" value="F:zinc ion binding"/>
    <property type="evidence" value="ECO:0007669"/>
    <property type="project" value="UniProtKB-KW"/>
</dbReference>
<feature type="compositionally biased region" description="Gly residues" evidence="4">
    <location>
        <begin position="1099"/>
        <end position="1113"/>
    </location>
</feature>